<evidence type="ECO:0000256" key="6">
    <source>
        <dbReference type="ARBA" id="ARBA00022759"/>
    </source>
</evidence>
<dbReference type="PANTHER" id="PTHR10642">
    <property type="entry name" value="RIBONUCLEASE H1"/>
    <property type="match status" value="1"/>
</dbReference>
<dbReference type="GO" id="GO:0043137">
    <property type="term" value="P:DNA replication, removal of RNA primer"/>
    <property type="evidence" value="ECO:0007669"/>
    <property type="project" value="TreeGrafter"/>
</dbReference>
<proteinExistence type="inferred from homology"/>
<dbReference type="InterPro" id="IPR050092">
    <property type="entry name" value="RNase_H"/>
</dbReference>
<protein>
    <recommendedName>
        <fullName evidence="3">ribonuclease H</fullName>
        <ecNumber evidence="3">3.1.26.4</ecNumber>
    </recommendedName>
</protein>
<dbReference type="GO" id="GO:0003676">
    <property type="term" value="F:nucleic acid binding"/>
    <property type="evidence" value="ECO:0007669"/>
    <property type="project" value="InterPro"/>
</dbReference>
<dbReference type="InterPro" id="IPR036397">
    <property type="entry name" value="RNaseH_sf"/>
</dbReference>
<gene>
    <name evidence="9" type="ORF">AVEN_154924_1</name>
</gene>
<reference evidence="9 10" key="1">
    <citation type="journal article" date="2019" name="Sci. Rep.">
        <title>Orb-weaving spider Araneus ventricosus genome elucidates the spidroin gene catalogue.</title>
        <authorList>
            <person name="Kono N."/>
            <person name="Nakamura H."/>
            <person name="Ohtoshi R."/>
            <person name="Moran D.A.P."/>
            <person name="Shinohara A."/>
            <person name="Yoshida Y."/>
            <person name="Fujiwara M."/>
            <person name="Mori M."/>
            <person name="Tomita M."/>
            <person name="Arakawa K."/>
        </authorList>
    </citation>
    <scope>NUCLEOTIDE SEQUENCE [LARGE SCALE GENOMIC DNA]</scope>
</reference>
<keyword evidence="4" id="KW-0540">Nuclease</keyword>
<dbReference type="CDD" id="cd09276">
    <property type="entry name" value="Rnase_HI_RT_non_LTR"/>
    <property type="match status" value="1"/>
</dbReference>
<keyword evidence="7" id="KW-0378">Hydrolase</keyword>
<dbReference type="GO" id="GO:0004523">
    <property type="term" value="F:RNA-DNA hybrid ribonuclease activity"/>
    <property type="evidence" value="ECO:0007669"/>
    <property type="project" value="UniProtKB-EC"/>
</dbReference>
<dbReference type="SUPFAM" id="SSF53098">
    <property type="entry name" value="Ribonuclease H-like"/>
    <property type="match status" value="1"/>
</dbReference>
<organism evidence="9 10">
    <name type="scientific">Araneus ventricosus</name>
    <name type="common">Orbweaver spider</name>
    <name type="synonym">Epeira ventricosa</name>
    <dbReference type="NCBI Taxonomy" id="182803"/>
    <lineage>
        <taxon>Eukaryota</taxon>
        <taxon>Metazoa</taxon>
        <taxon>Ecdysozoa</taxon>
        <taxon>Arthropoda</taxon>
        <taxon>Chelicerata</taxon>
        <taxon>Arachnida</taxon>
        <taxon>Araneae</taxon>
        <taxon>Araneomorphae</taxon>
        <taxon>Entelegynae</taxon>
        <taxon>Araneoidea</taxon>
        <taxon>Araneidae</taxon>
        <taxon>Araneus</taxon>
    </lineage>
</organism>
<dbReference type="EC" id="3.1.26.4" evidence="3"/>
<evidence type="ECO:0000256" key="3">
    <source>
        <dbReference type="ARBA" id="ARBA00012180"/>
    </source>
</evidence>
<evidence type="ECO:0000256" key="4">
    <source>
        <dbReference type="ARBA" id="ARBA00022722"/>
    </source>
</evidence>
<feature type="domain" description="RNase H type-1" evidence="8">
    <location>
        <begin position="1"/>
        <end position="122"/>
    </location>
</feature>
<accession>A0A4Y2A7R4</accession>
<sequence>MDGDNIFTHGSRIEAVLVHIRDGIEVENRKIKLSNGATVFMDEVLGIKEAVEYIREKDMRNVRVISDSRPSLMALNSPTEKRRIINSIKERMNGNIDLYWVKAHQGIRGNEEADTIAKEATGHERIDYFFSKSCLQIRNEGEIKILTRW</sequence>
<keyword evidence="5" id="KW-0479">Metal-binding</keyword>
<dbReference type="InterPro" id="IPR012337">
    <property type="entry name" value="RNaseH-like_sf"/>
</dbReference>
<dbReference type="EMBL" id="BGPR01000008">
    <property type="protein sequence ID" value="GBL75597.1"/>
    <property type="molecule type" value="Genomic_DNA"/>
</dbReference>
<evidence type="ECO:0000256" key="5">
    <source>
        <dbReference type="ARBA" id="ARBA00022723"/>
    </source>
</evidence>
<keyword evidence="10" id="KW-1185">Reference proteome</keyword>
<dbReference type="GO" id="GO:0046872">
    <property type="term" value="F:metal ion binding"/>
    <property type="evidence" value="ECO:0007669"/>
    <property type="project" value="UniProtKB-KW"/>
</dbReference>
<comment type="catalytic activity">
    <reaction evidence="1">
        <text>Endonucleolytic cleavage to 5'-phosphomonoester.</text>
        <dbReference type="EC" id="3.1.26.4"/>
    </reaction>
</comment>
<dbReference type="Gene3D" id="3.30.420.10">
    <property type="entry name" value="Ribonuclease H-like superfamily/Ribonuclease H"/>
    <property type="match status" value="1"/>
</dbReference>
<dbReference type="Pfam" id="PF00075">
    <property type="entry name" value="RNase_H"/>
    <property type="match status" value="1"/>
</dbReference>
<dbReference type="InterPro" id="IPR002156">
    <property type="entry name" value="RNaseH_domain"/>
</dbReference>
<evidence type="ECO:0000256" key="1">
    <source>
        <dbReference type="ARBA" id="ARBA00000077"/>
    </source>
</evidence>
<dbReference type="AlphaFoldDB" id="A0A4Y2A7R4"/>
<dbReference type="Proteomes" id="UP000499080">
    <property type="component" value="Unassembled WGS sequence"/>
</dbReference>
<dbReference type="PANTHER" id="PTHR10642:SF26">
    <property type="entry name" value="RIBONUCLEASE H1"/>
    <property type="match status" value="1"/>
</dbReference>
<name>A0A4Y2A7R4_ARAVE</name>
<evidence type="ECO:0000256" key="7">
    <source>
        <dbReference type="ARBA" id="ARBA00022801"/>
    </source>
</evidence>
<evidence type="ECO:0000256" key="2">
    <source>
        <dbReference type="ARBA" id="ARBA00005300"/>
    </source>
</evidence>
<dbReference type="PROSITE" id="PS50879">
    <property type="entry name" value="RNASE_H_1"/>
    <property type="match status" value="1"/>
</dbReference>
<evidence type="ECO:0000313" key="10">
    <source>
        <dbReference type="Proteomes" id="UP000499080"/>
    </source>
</evidence>
<keyword evidence="6" id="KW-0255">Endonuclease</keyword>
<dbReference type="OrthoDB" id="8058917at2759"/>
<evidence type="ECO:0000259" key="8">
    <source>
        <dbReference type="PROSITE" id="PS50879"/>
    </source>
</evidence>
<comment type="similarity">
    <text evidence="2">Belongs to the RNase H family.</text>
</comment>
<evidence type="ECO:0000313" key="9">
    <source>
        <dbReference type="EMBL" id="GBL75597.1"/>
    </source>
</evidence>
<comment type="caution">
    <text evidence="9">The sequence shown here is derived from an EMBL/GenBank/DDBJ whole genome shotgun (WGS) entry which is preliminary data.</text>
</comment>